<organism evidence="2">
    <name type="scientific">Tanacetum cinerariifolium</name>
    <name type="common">Dalmatian daisy</name>
    <name type="synonym">Chrysanthemum cinerariifolium</name>
    <dbReference type="NCBI Taxonomy" id="118510"/>
    <lineage>
        <taxon>Eukaryota</taxon>
        <taxon>Viridiplantae</taxon>
        <taxon>Streptophyta</taxon>
        <taxon>Embryophyta</taxon>
        <taxon>Tracheophyta</taxon>
        <taxon>Spermatophyta</taxon>
        <taxon>Magnoliopsida</taxon>
        <taxon>eudicotyledons</taxon>
        <taxon>Gunneridae</taxon>
        <taxon>Pentapetalae</taxon>
        <taxon>asterids</taxon>
        <taxon>campanulids</taxon>
        <taxon>Asterales</taxon>
        <taxon>Asteraceae</taxon>
        <taxon>Asteroideae</taxon>
        <taxon>Anthemideae</taxon>
        <taxon>Anthemidinae</taxon>
        <taxon>Tanacetum</taxon>
    </lineage>
</organism>
<dbReference type="SUPFAM" id="SSF48056">
    <property type="entry name" value="Di-copper centre-containing domain"/>
    <property type="match status" value="1"/>
</dbReference>
<dbReference type="InterPro" id="IPR002227">
    <property type="entry name" value="Tyrosinase_Cu-bd"/>
</dbReference>
<sequence>MMGYCPHVSNMFGPWHRPYLALFEQVLHDRAVEIAKEHPAGEARDKAMSIADK</sequence>
<comment type="caution">
    <text evidence="2">The sequence shown here is derived from an EMBL/GenBank/DDBJ whole genome shotgun (WGS) entry which is preliminary data.</text>
</comment>
<feature type="domain" description="Tyrosinase copper-binding" evidence="1">
    <location>
        <begin position="5"/>
        <end position="30"/>
    </location>
</feature>
<dbReference type="EMBL" id="BKCJ011885982">
    <property type="protein sequence ID" value="GFD61046.1"/>
    <property type="molecule type" value="Genomic_DNA"/>
</dbReference>
<evidence type="ECO:0000259" key="1">
    <source>
        <dbReference type="Pfam" id="PF00264"/>
    </source>
</evidence>
<proteinExistence type="predicted"/>
<protein>
    <recommendedName>
        <fullName evidence="1">Tyrosinase copper-binding domain-containing protein</fullName>
    </recommendedName>
</protein>
<dbReference type="Gene3D" id="1.10.1280.10">
    <property type="entry name" value="Di-copper center containing domain from catechol oxidase"/>
    <property type="match status" value="1"/>
</dbReference>
<reference evidence="2" key="1">
    <citation type="journal article" date="2019" name="Sci. Rep.">
        <title>Draft genome of Tanacetum cinerariifolium, the natural source of mosquito coil.</title>
        <authorList>
            <person name="Yamashiro T."/>
            <person name="Shiraishi A."/>
            <person name="Satake H."/>
            <person name="Nakayama K."/>
        </authorList>
    </citation>
    <scope>NUCLEOTIDE SEQUENCE</scope>
</reference>
<accession>A0A699XT06</accession>
<feature type="non-terminal residue" evidence="2">
    <location>
        <position position="53"/>
    </location>
</feature>
<dbReference type="InterPro" id="IPR008922">
    <property type="entry name" value="Di-copper_centre_dom_sf"/>
</dbReference>
<dbReference type="GO" id="GO:0016491">
    <property type="term" value="F:oxidoreductase activity"/>
    <property type="evidence" value="ECO:0007669"/>
    <property type="project" value="InterPro"/>
</dbReference>
<gene>
    <name evidence="2" type="ORF">Tci_933015</name>
</gene>
<dbReference type="AlphaFoldDB" id="A0A699XT06"/>
<dbReference type="Pfam" id="PF00264">
    <property type="entry name" value="Tyrosinase"/>
    <property type="match status" value="1"/>
</dbReference>
<name>A0A699XT06_TANCI</name>
<evidence type="ECO:0000313" key="2">
    <source>
        <dbReference type="EMBL" id="GFD61046.1"/>
    </source>
</evidence>